<dbReference type="GO" id="GO:0006913">
    <property type="term" value="P:nucleocytoplasmic transport"/>
    <property type="evidence" value="ECO:0007669"/>
    <property type="project" value="TreeGrafter"/>
</dbReference>
<evidence type="ECO:0000313" key="4">
    <source>
        <dbReference type="EMBL" id="KTC85355.1"/>
    </source>
</evidence>
<dbReference type="PATRIC" id="fig|1212489.4.peg.2664"/>
<dbReference type="OrthoDB" id="5653768at2"/>
<dbReference type="STRING" id="1212489.Ldro_2527"/>
<comment type="caution">
    <text evidence="4">The sequence shown here is derived from an EMBL/GenBank/DDBJ whole genome shotgun (WGS) entry which is preliminary data.</text>
</comment>
<dbReference type="InterPro" id="IPR027038">
    <property type="entry name" value="RanGap"/>
</dbReference>
<gene>
    <name evidence="4" type="ORF">Ldro_2527</name>
</gene>
<dbReference type="SUPFAM" id="SSF52047">
    <property type="entry name" value="RNI-like"/>
    <property type="match status" value="1"/>
</dbReference>
<sequence length="229" mass="26385">MPIEQNILDRLAKNDSTLSALDLSNHQINSKDLILLIKALQTNNQLKQLNLASNLIDDEGACLLAQYLRVNHLNLRKNNITDKGIQAFLQNSYLDEISIEGNKYSYLTIKKLDEKVKTNFKNKVNQLVLTICVIAQGRGQSGSPFFNLPPEILFYIINKLDVDLSRASLRKLAKAIFGNNYYDSSGHKVFKWENPKEKVSNYPRFYLPHSAVYQREKREEKIQKMDRIV</sequence>
<name>A0A0W0SPS7_9GAMM</name>
<dbReference type="RefSeq" id="WP_058496810.1">
    <property type="nucleotide sequence ID" value="NZ_CAAAIU010000008.1"/>
</dbReference>
<keyword evidence="3" id="KW-0677">Repeat</keyword>
<dbReference type="PANTHER" id="PTHR24113:SF12">
    <property type="entry name" value="RAN GTPASE-ACTIVATING PROTEIN 1"/>
    <property type="match status" value="1"/>
</dbReference>
<dbReference type="Gene3D" id="3.80.10.10">
    <property type="entry name" value="Ribonuclease Inhibitor"/>
    <property type="match status" value="1"/>
</dbReference>
<dbReference type="AlphaFoldDB" id="A0A0W0SPS7"/>
<dbReference type="PANTHER" id="PTHR24113">
    <property type="entry name" value="RAN GTPASE-ACTIVATING PROTEIN 1"/>
    <property type="match status" value="1"/>
</dbReference>
<dbReference type="Pfam" id="PF13516">
    <property type="entry name" value="LRR_6"/>
    <property type="match status" value="2"/>
</dbReference>
<evidence type="ECO:0000256" key="2">
    <source>
        <dbReference type="ARBA" id="ARBA00022614"/>
    </source>
</evidence>
<reference evidence="4 5" key="1">
    <citation type="submission" date="2015-11" db="EMBL/GenBank/DDBJ databases">
        <title>Genomic analysis of 38 Legionella species identifies large and diverse effector repertoires.</title>
        <authorList>
            <person name="Burstein D."/>
            <person name="Amaro F."/>
            <person name="Zusman T."/>
            <person name="Lifshitz Z."/>
            <person name="Cohen O."/>
            <person name="Gilbert J.A."/>
            <person name="Pupko T."/>
            <person name="Shuman H.A."/>
            <person name="Segal G."/>
        </authorList>
    </citation>
    <scope>NUCLEOTIDE SEQUENCE [LARGE SCALE GENOMIC DNA]</scope>
    <source>
        <strain evidence="4 5">ATCC 700990</strain>
    </source>
</reference>
<organism evidence="4 5">
    <name type="scientific">Legionella drozanskii LLAP-1</name>
    <dbReference type="NCBI Taxonomy" id="1212489"/>
    <lineage>
        <taxon>Bacteria</taxon>
        <taxon>Pseudomonadati</taxon>
        <taxon>Pseudomonadota</taxon>
        <taxon>Gammaproteobacteria</taxon>
        <taxon>Legionellales</taxon>
        <taxon>Legionellaceae</taxon>
        <taxon>Legionella</taxon>
    </lineage>
</organism>
<evidence type="ECO:0000256" key="3">
    <source>
        <dbReference type="ARBA" id="ARBA00022737"/>
    </source>
</evidence>
<dbReference type="GO" id="GO:0031267">
    <property type="term" value="F:small GTPase binding"/>
    <property type="evidence" value="ECO:0007669"/>
    <property type="project" value="TreeGrafter"/>
</dbReference>
<dbReference type="InterPro" id="IPR032675">
    <property type="entry name" value="LRR_dom_sf"/>
</dbReference>
<dbReference type="GO" id="GO:0005829">
    <property type="term" value="C:cytosol"/>
    <property type="evidence" value="ECO:0007669"/>
    <property type="project" value="TreeGrafter"/>
</dbReference>
<dbReference type="GO" id="GO:0048471">
    <property type="term" value="C:perinuclear region of cytoplasm"/>
    <property type="evidence" value="ECO:0007669"/>
    <property type="project" value="TreeGrafter"/>
</dbReference>
<evidence type="ECO:0000256" key="1">
    <source>
        <dbReference type="ARBA" id="ARBA00022468"/>
    </source>
</evidence>
<accession>A0A0W0SPS7</accession>
<keyword evidence="1" id="KW-0343">GTPase activation</keyword>
<dbReference type="EMBL" id="LNXY01000028">
    <property type="protein sequence ID" value="KTC85355.1"/>
    <property type="molecule type" value="Genomic_DNA"/>
</dbReference>
<protein>
    <submittedName>
        <fullName evidence="4">Uncharacterized protein</fullName>
    </submittedName>
</protein>
<dbReference type="InterPro" id="IPR001611">
    <property type="entry name" value="Leu-rich_rpt"/>
</dbReference>
<dbReference type="Proteomes" id="UP000054736">
    <property type="component" value="Unassembled WGS sequence"/>
</dbReference>
<keyword evidence="2" id="KW-0433">Leucine-rich repeat</keyword>
<evidence type="ECO:0000313" key="5">
    <source>
        <dbReference type="Proteomes" id="UP000054736"/>
    </source>
</evidence>
<proteinExistence type="predicted"/>
<keyword evidence="5" id="KW-1185">Reference proteome</keyword>
<dbReference type="GO" id="GO:0005096">
    <property type="term" value="F:GTPase activator activity"/>
    <property type="evidence" value="ECO:0007669"/>
    <property type="project" value="UniProtKB-KW"/>
</dbReference>